<evidence type="ECO:0000313" key="3">
    <source>
        <dbReference type="Proteomes" id="UP000001194"/>
    </source>
</evidence>
<evidence type="ECO:0000256" key="1">
    <source>
        <dbReference type="SAM" id="MobiDB-lite"/>
    </source>
</evidence>
<organism evidence="3">
    <name type="scientific">Laccaria bicolor (strain S238N-H82 / ATCC MYA-4686)</name>
    <name type="common">Bicoloured deceiver</name>
    <name type="synonym">Laccaria laccata var. bicolor</name>
    <dbReference type="NCBI Taxonomy" id="486041"/>
    <lineage>
        <taxon>Eukaryota</taxon>
        <taxon>Fungi</taxon>
        <taxon>Dikarya</taxon>
        <taxon>Basidiomycota</taxon>
        <taxon>Agaricomycotina</taxon>
        <taxon>Agaricomycetes</taxon>
        <taxon>Agaricomycetidae</taxon>
        <taxon>Agaricales</taxon>
        <taxon>Agaricineae</taxon>
        <taxon>Hydnangiaceae</taxon>
        <taxon>Laccaria</taxon>
    </lineage>
</organism>
<dbReference type="OrthoDB" id="3239894at2759"/>
<gene>
    <name evidence="2" type="ORF">LACBIDRAFT_324415</name>
</gene>
<dbReference type="Proteomes" id="UP000001194">
    <property type="component" value="Unassembled WGS sequence"/>
</dbReference>
<proteinExistence type="predicted"/>
<dbReference type="PANTHER" id="PTHR46579">
    <property type="entry name" value="F5/8 TYPE C DOMAIN-CONTAINING PROTEIN-RELATED"/>
    <property type="match status" value="1"/>
</dbReference>
<dbReference type="HOGENOM" id="CLU_342264_0_0_1"/>
<keyword evidence="3" id="KW-1185">Reference proteome</keyword>
<name>B0D1R7_LACBS</name>
<dbReference type="RefSeq" id="XP_001877937.1">
    <property type="nucleotide sequence ID" value="XM_001877902.1"/>
</dbReference>
<dbReference type="GeneID" id="6073324"/>
<feature type="compositionally biased region" description="Polar residues" evidence="1">
    <location>
        <begin position="636"/>
        <end position="646"/>
    </location>
</feature>
<reference evidence="2 3" key="1">
    <citation type="journal article" date="2008" name="Nature">
        <title>The genome of Laccaria bicolor provides insights into mycorrhizal symbiosis.</title>
        <authorList>
            <person name="Martin F."/>
            <person name="Aerts A."/>
            <person name="Ahren D."/>
            <person name="Brun A."/>
            <person name="Danchin E.G.J."/>
            <person name="Duchaussoy F."/>
            <person name="Gibon J."/>
            <person name="Kohler A."/>
            <person name="Lindquist E."/>
            <person name="Pereda V."/>
            <person name="Salamov A."/>
            <person name="Shapiro H.J."/>
            <person name="Wuyts J."/>
            <person name="Blaudez D."/>
            <person name="Buee M."/>
            <person name="Brokstein P."/>
            <person name="Canbaeck B."/>
            <person name="Cohen D."/>
            <person name="Courty P.E."/>
            <person name="Coutinho P.M."/>
            <person name="Delaruelle C."/>
            <person name="Detter J.C."/>
            <person name="Deveau A."/>
            <person name="DiFazio S."/>
            <person name="Duplessis S."/>
            <person name="Fraissinet-Tachet L."/>
            <person name="Lucic E."/>
            <person name="Frey-Klett P."/>
            <person name="Fourrey C."/>
            <person name="Feussner I."/>
            <person name="Gay G."/>
            <person name="Grimwood J."/>
            <person name="Hoegger P.J."/>
            <person name="Jain P."/>
            <person name="Kilaru S."/>
            <person name="Labbe J."/>
            <person name="Lin Y.C."/>
            <person name="Legue V."/>
            <person name="Le Tacon F."/>
            <person name="Marmeisse R."/>
            <person name="Melayah D."/>
            <person name="Montanini B."/>
            <person name="Muratet M."/>
            <person name="Nehls U."/>
            <person name="Niculita-Hirzel H."/>
            <person name="Oudot-Le Secq M.P."/>
            <person name="Peter M."/>
            <person name="Quesneville H."/>
            <person name="Rajashekar B."/>
            <person name="Reich M."/>
            <person name="Rouhier N."/>
            <person name="Schmutz J."/>
            <person name="Yin T."/>
            <person name="Chalot M."/>
            <person name="Henrissat B."/>
            <person name="Kuees U."/>
            <person name="Lucas S."/>
            <person name="Van de Peer Y."/>
            <person name="Podila G.K."/>
            <person name="Polle A."/>
            <person name="Pukkila P.J."/>
            <person name="Richardson P.M."/>
            <person name="Rouze P."/>
            <person name="Sanders I.R."/>
            <person name="Stajich J.E."/>
            <person name="Tunlid A."/>
            <person name="Tuskan G."/>
            <person name="Grigoriev I.V."/>
        </authorList>
    </citation>
    <scope>NUCLEOTIDE SEQUENCE [LARGE SCALE GENOMIC DNA]</scope>
    <source>
        <strain evidence="3">S238N-H82 / ATCC MYA-4686</strain>
    </source>
</reference>
<dbReference type="STRING" id="486041.B0D1R7"/>
<dbReference type="EMBL" id="DS547095">
    <property type="protein sequence ID" value="EDR12040.1"/>
    <property type="molecule type" value="Genomic_DNA"/>
</dbReference>
<evidence type="ECO:0000313" key="2">
    <source>
        <dbReference type="EMBL" id="EDR12040.1"/>
    </source>
</evidence>
<protein>
    <submittedName>
        <fullName evidence="2">Predicted protein</fullName>
    </submittedName>
</protein>
<accession>B0D1R7</accession>
<feature type="region of interest" description="Disordered" evidence="1">
    <location>
        <begin position="607"/>
        <end position="668"/>
    </location>
</feature>
<dbReference type="AlphaFoldDB" id="B0D1R7"/>
<sequence>MACHPRWTTGSPLRSTLHLSHLRVMGSVQAGHLQVMGSVQAGHLRGEIEEPFQDLCTFTLYLTVQLRPSSGFLAYHWTSPTIILASYTGTSDELNAPDWVTLISNPCSFRQPRTHIVEVFMILAAQPENERSSQWILAWCFAVSSISHNLPEAPGRLPLLIWLLPNSVLSLVNALNVVALSMSCKKNGMPIWSDSSMGNTHGVLTPPQILLDLPATPTHNCLSPQLTAQPPGTLLSARRSAAIHAVEEHAAILISEALAEEPDHLYEPFIDDNWEEGEEPEADTNPGTNSPYNPQVSLPAAELFPSIPIATHVPAVKAAENNPDLFFCVQEDAHDQLCQKPSDVHPEGDVYLLYMLVTWLHLQFHVPVHACTVIIHVVGLIIRAFGHTINPPLITTLNHIMSKLDVEPVFDILPSSFMPRVPQDTTLCSPSSLSVQEFRITTSLEEELDAWGALPRTPGKMGDIFDGEVTKSLPAPDGSPFFRNQPGDEKGPNGELHIRVSKHEPMKSIERLLPYFDTVHMIIIDPMHNLLLGIDTHALRVPSVRLKFPTGLVKTHFYHIWVQAKILWKMKELHALHHILSEVMPAHLGCLPSLMGVPAELKKQKAAAKKKANTEKKKHHQEVVQHERNPRPNVTIPVSSPIQHATASLEPVDMPSRPPVDKPNKRKHQTDYCQELITLYGPDVMWPNHHYAMHTAECVRDFGPMHGFWTFLFEQLNKILKSYKTNNHSGGELEVTFFQEFHRMVHTSRMVSSDPFLHVACSARPGQPEIFCDAVDVMFTATTDDRSTLQALTHDLDRTCLDGTFQCGFPTFICGHTSLQPQHHQYHY</sequence>
<dbReference type="KEGG" id="lbc:LACBIDRAFT_324415"/>
<feature type="compositionally biased region" description="Basic residues" evidence="1">
    <location>
        <begin position="607"/>
        <end position="620"/>
    </location>
</feature>
<dbReference type="PANTHER" id="PTHR46579:SF1">
    <property type="entry name" value="F5_8 TYPE C DOMAIN-CONTAINING PROTEIN"/>
    <property type="match status" value="1"/>
</dbReference>
<dbReference type="InParanoid" id="B0D1R7"/>
<feature type="compositionally biased region" description="Basic and acidic residues" evidence="1">
    <location>
        <begin position="621"/>
        <end position="630"/>
    </location>
</feature>